<evidence type="ECO:0000313" key="11">
    <source>
        <dbReference type="EMBL" id="GAA3226867.1"/>
    </source>
</evidence>
<sequence length="179" mass="19611">MDSRERLTPERVRAKVFATVRLREGYDMAEVDAFLHEVEETIDGLLSDVARLARVEPPSPAGDAVQLMSLAQETADKLVERAERQAEQIVADARTRADQMDRELAGRAAALERAAQDQQRLERIHAFLRGTGGSASAGLHDQLAQLQSLLDELTPSRPLVPAPGSPLDTRGKAVWPPQS</sequence>
<dbReference type="Gene3D" id="6.10.250.660">
    <property type="match status" value="1"/>
</dbReference>
<keyword evidence="4" id="KW-0963">Cytoplasm</keyword>
<dbReference type="InterPro" id="IPR019933">
    <property type="entry name" value="DivIVA_domain"/>
</dbReference>
<keyword evidence="12" id="KW-1185">Reference proteome</keyword>
<keyword evidence="7" id="KW-0131">Cell cycle</keyword>
<evidence type="ECO:0000256" key="8">
    <source>
        <dbReference type="ARBA" id="ARBA00031737"/>
    </source>
</evidence>
<evidence type="ECO:0000256" key="2">
    <source>
        <dbReference type="ARBA" id="ARBA00009008"/>
    </source>
</evidence>
<gene>
    <name evidence="11" type="ORF">GCM10010468_55400</name>
</gene>
<accession>A0ABP6QII6</accession>
<dbReference type="PANTHER" id="PTHR35794">
    <property type="entry name" value="CELL DIVISION PROTEIN DIVIVA"/>
    <property type="match status" value="1"/>
</dbReference>
<evidence type="ECO:0000256" key="6">
    <source>
        <dbReference type="ARBA" id="ARBA00023054"/>
    </source>
</evidence>
<dbReference type="PANTHER" id="PTHR35794:SF2">
    <property type="entry name" value="CELL DIVISION PROTEIN DIVIVA"/>
    <property type="match status" value="1"/>
</dbReference>
<comment type="similarity">
    <text evidence="2">Belongs to the DivIVA family.</text>
</comment>
<evidence type="ECO:0000256" key="4">
    <source>
        <dbReference type="ARBA" id="ARBA00022490"/>
    </source>
</evidence>
<evidence type="ECO:0000256" key="9">
    <source>
        <dbReference type="SAM" id="Coils"/>
    </source>
</evidence>
<keyword evidence="6 9" id="KW-0175">Coiled coil</keyword>
<dbReference type="EMBL" id="BAAAUV010000016">
    <property type="protein sequence ID" value="GAA3226867.1"/>
    <property type="molecule type" value="Genomic_DNA"/>
</dbReference>
<comment type="caution">
    <text evidence="11">The sequence shown here is derived from an EMBL/GenBank/DDBJ whole genome shotgun (WGS) entry which is preliminary data.</text>
</comment>
<dbReference type="NCBIfam" id="TIGR03544">
    <property type="entry name" value="DivI1A_domain"/>
    <property type="match status" value="1"/>
</dbReference>
<proteinExistence type="inferred from homology"/>
<dbReference type="Proteomes" id="UP001501237">
    <property type="component" value="Unassembled WGS sequence"/>
</dbReference>
<reference evidence="12" key="1">
    <citation type="journal article" date="2019" name="Int. J. Syst. Evol. Microbiol.">
        <title>The Global Catalogue of Microorganisms (GCM) 10K type strain sequencing project: providing services to taxonomists for standard genome sequencing and annotation.</title>
        <authorList>
            <consortium name="The Broad Institute Genomics Platform"/>
            <consortium name="The Broad Institute Genome Sequencing Center for Infectious Disease"/>
            <person name="Wu L."/>
            <person name="Ma J."/>
        </authorList>
    </citation>
    <scope>NUCLEOTIDE SEQUENCE [LARGE SCALE GENOMIC DNA]</scope>
    <source>
        <strain evidence="12">JCM 9377</strain>
    </source>
</reference>
<feature type="region of interest" description="Disordered" evidence="10">
    <location>
        <begin position="154"/>
        <end position="179"/>
    </location>
</feature>
<evidence type="ECO:0000256" key="10">
    <source>
        <dbReference type="SAM" id="MobiDB-lite"/>
    </source>
</evidence>
<organism evidence="11 12">
    <name type="scientific">Actinocorallia longicatena</name>
    <dbReference type="NCBI Taxonomy" id="111803"/>
    <lineage>
        <taxon>Bacteria</taxon>
        <taxon>Bacillati</taxon>
        <taxon>Actinomycetota</taxon>
        <taxon>Actinomycetes</taxon>
        <taxon>Streptosporangiales</taxon>
        <taxon>Thermomonosporaceae</taxon>
        <taxon>Actinocorallia</taxon>
    </lineage>
</organism>
<comment type="subcellular location">
    <subcellularLocation>
        <location evidence="1">Cytoplasm</location>
    </subcellularLocation>
</comment>
<evidence type="ECO:0000256" key="1">
    <source>
        <dbReference type="ARBA" id="ARBA00004496"/>
    </source>
</evidence>
<protein>
    <recommendedName>
        <fullName evidence="3">Cell wall synthesis protein Wag31</fullName>
    </recommendedName>
    <alternativeName>
        <fullName evidence="8">Antigen 84</fullName>
    </alternativeName>
</protein>
<dbReference type="InterPro" id="IPR007793">
    <property type="entry name" value="DivIVA_fam"/>
</dbReference>
<feature type="coiled-coil region" evidence="9">
    <location>
        <begin position="68"/>
        <end position="103"/>
    </location>
</feature>
<evidence type="ECO:0000256" key="7">
    <source>
        <dbReference type="ARBA" id="ARBA00023306"/>
    </source>
</evidence>
<evidence type="ECO:0000256" key="5">
    <source>
        <dbReference type="ARBA" id="ARBA00022618"/>
    </source>
</evidence>
<name>A0ABP6QII6_9ACTN</name>
<dbReference type="RefSeq" id="WP_344833905.1">
    <property type="nucleotide sequence ID" value="NZ_BAAAUV010000016.1"/>
</dbReference>
<evidence type="ECO:0000256" key="3">
    <source>
        <dbReference type="ARBA" id="ARBA00018787"/>
    </source>
</evidence>
<keyword evidence="5" id="KW-0132">Cell division</keyword>
<evidence type="ECO:0000313" key="12">
    <source>
        <dbReference type="Proteomes" id="UP001501237"/>
    </source>
</evidence>